<dbReference type="Proteomes" id="UP001140562">
    <property type="component" value="Unassembled WGS sequence"/>
</dbReference>
<feature type="region of interest" description="Disordered" evidence="1">
    <location>
        <begin position="482"/>
        <end position="512"/>
    </location>
</feature>
<proteinExistence type="predicted"/>
<evidence type="ECO:0000313" key="2">
    <source>
        <dbReference type="EMBL" id="KAJ4335702.1"/>
    </source>
</evidence>
<dbReference type="EMBL" id="JAPEUV010000058">
    <property type="protein sequence ID" value="KAJ4335702.1"/>
    <property type="molecule type" value="Genomic_DNA"/>
</dbReference>
<accession>A0A9W8WYZ7</accession>
<feature type="compositionally biased region" description="Pro residues" evidence="1">
    <location>
        <begin position="487"/>
        <end position="496"/>
    </location>
</feature>
<dbReference type="OrthoDB" id="3797956at2759"/>
<evidence type="ECO:0000313" key="3">
    <source>
        <dbReference type="Proteomes" id="UP001140562"/>
    </source>
</evidence>
<keyword evidence="3" id="KW-1185">Reference proteome</keyword>
<organism evidence="2 3">
    <name type="scientific">Didymella glomerata</name>
    <dbReference type="NCBI Taxonomy" id="749621"/>
    <lineage>
        <taxon>Eukaryota</taxon>
        <taxon>Fungi</taxon>
        <taxon>Dikarya</taxon>
        <taxon>Ascomycota</taxon>
        <taxon>Pezizomycotina</taxon>
        <taxon>Dothideomycetes</taxon>
        <taxon>Pleosporomycetidae</taxon>
        <taxon>Pleosporales</taxon>
        <taxon>Pleosporineae</taxon>
        <taxon>Didymellaceae</taxon>
        <taxon>Didymella</taxon>
    </lineage>
</organism>
<name>A0A9W8WYZ7_9PLEO</name>
<gene>
    <name evidence="2" type="ORF">N0V87_005960</name>
</gene>
<evidence type="ECO:0000256" key="1">
    <source>
        <dbReference type="SAM" id="MobiDB-lite"/>
    </source>
</evidence>
<protein>
    <submittedName>
        <fullName evidence="2">Uncharacterized protein</fullName>
    </submittedName>
</protein>
<comment type="caution">
    <text evidence="2">The sequence shown here is derived from an EMBL/GenBank/DDBJ whole genome shotgun (WGS) entry which is preliminary data.</text>
</comment>
<reference evidence="2" key="1">
    <citation type="submission" date="2022-10" db="EMBL/GenBank/DDBJ databases">
        <title>Tapping the CABI collections for fungal endophytes: first genome assemblies for Collariella, Neodidymelliopsis, Ascochyta clinopodiicola, Didymella pomorum, Didymosphaeria variabile, Neocosmospora piperis and Neocucurbitaria cava.</title>
        <authorList>
            <person name="Hill R."/>
        </authorList>
    </citation>
    <scope>NUCLEOTIDE SEQUENCE</scope>
    <source>
        <strain evidence="2">IMI 360193</strain>
    </source>
</reference>
<dbReference type="AlphaFoldDB" id="A0A9W8WYZ7"/>
<sequence>MDSEHDSNDDLYSYDGYETAIPDLLSNQEVRQPRQDSGVDFKTMANAIHNEAVGTIFASQAAADIASTAGLPIAPLQAVDTDARTQFGTEASIFALYETHVGQTREGADQTIADLRKWLEKFKLPQATHTNDQVVAGIDTEVPLHPLRKRSLSVQDANAIVSQIPPQIPPLRAAGGPINDNSSSTPHEPGIDDTEIFAINERLNLLLLDALPMLPLEMTCEWEDRQRAREDHDRIDRARVIRLDLEEKLAQARATNLEVAVNEWADAEEDRKRAESYWSIHEPPNNWAEYVSPGGLESWLEGSVIRELHHTEELMIEVYANVKYKDSRSYIIPRSWDMSDRPRRTRLYSNTCYFLKYMWRERRVFCLTEERLEDLREGQSTQSESDIAEEIKYLEQVADLRTNLERDYYDLMRDFLDWTIAHTTLEFQDMANGGPKPTRRNALTDDIPNDLVEDVIEDSEETGLVERYERLRTLERAYFPERFTVNPLPPKPPPTQTRPQCTPGGRQIPKRQ</sequence>